<protein>
    <submittedName>
        <fullName evidence="1">Uncharacterized protein</fullName>
    </submittedName>
</protein>
<proteinExistence type="predicted"/>
<dbReference type="AlphaFoldDB" id="A0A5J5EG66"/>
<accession>A0A5J5EG66</accession>
<reference evidence="1 2" key="1">
    <citation type="submission" date="2019-09" db="EMBL/GenBank/DDBJ databases">
        <title>Draft genome of the ectomycorrhizal ascomycete Sphaerosporella brunnea.</title>
        <authorList>
            <consortium name="DOE Joint Genome Institute"/>
            <person name="Benucci G.M."/>
            <person name="Marozzi G."/>
            <person name="Antonielli L."/>
            <person name="Sanchez S."/>
            <person name="Marco P."/>
            <person name="Wang X."/>
            <person name="Falini L.B."/>
            <person name="Barry K."/>
            <person name="Haridas S."/>
            <person name="Lipzen A."/>
            <person name="Labutti K."/>
            <person name="Grigoriev I.V."/>
            <person name="Murat C."/>
            <person name="Martin F."/>
            <person name="Albertini E."/>
            <person name="Donnini D."/>
            <person name="Bonito G."/>
        </authorList>
    </citation>
    <scope>NUCLEOTIDE SEQUENCE [LARGE SCALE GENOMIC DNA]</scope>
    <source>
        <strain evidence="1 2">Sb_GMNB300</strain>
    </source>
</reference>
<keyword evidence="2" id="KW-1185">Reference proteome</keyword>
<evidence type="ECO:0000313" key="1">
    <source>
        <dbReference type="EMBL" id="KAA8893768.1"/>
    </source>
</evidence>
<comment type="caution">
    <text evidence="1">The sequence shown here is derived from an EMBL/GenBank/DDBJ whole genome shotgun (WGS) entry which is preliminary data.</text>
</comment>
<sequence>MENPSKSAAEGGGVYVLSEGSKFSGGAAPSVSRIGIADNISMASRSARIYFYVTRRRINGRGGKSCSWPAVRSVFWNCLLRAGKVGVVVLIVVRVSSVDRGEGFACAHARWTEPHAGRVTSAVSEARKATQRKHTYRGIIHAHVRLCGYLSSRVQIEDRWTVLSVALRVQAFKTTTRNYRGKKKKKNASSLCTLCGGWKCLMRRAQQR</sequence>
<name>A0A5J5EG66_9PEZI</name>
<dbReference type="EMBL" id="VXIS01000404">
    <property type="protein sequence ID" value="KAA8893768.1"/>
    <property type="molecule type" value="Genomic_DNA"/>
</dbReference>
<evidence type="ECO:0000313" key="2">
    <source>
        <dbReference type="Proteomes" id="UP000326924"/>
    </source>
</evidence>
<dbReference type="InParanoid" id="A0A5J5EG66"/>
<dbReference type="Proteomes" id="UP000326924">
    <property type="component" value="Unassembled WGS sequence"/>
</dbReference>
<gene>
    <name evidence="1" type="ORF">FN846DRAFT_488845</name>
</gene>
<organism evidence="1 2">
    <name type="scientific">Sphaerosporella brunnea</name>
    <dbReference type="NCBI Taxonomy" id="1250544"/>
    <lineage>
        <taxon>Eukaryota</taxon>
        <taxon>Fungi</taxon>
        <taxon>Dikarya</taxon>
        <taxon>Ascomycota</taxon>
        <taxon>Pezizomycotina</taxon>
        <taxon>Pezizomycetes</taxon>
        <taxon>Pezizales</taxon>
        <taxon>Pyronemataceae</taxon>
        <taxon>Sphaerosporella</taxon>
    </lineage>
</organism>